<name>A0AAJ0HFY2_9PEZI</name>
<evidence type="ECO:0000256" key="1">
    <source>
        <dbReference type="ARBA" id="ARBA00003496"/>
    </source>
</evidence>
<keyword evidence="4" id="KW-0378">Hydrolase</keyword>
<proteinExistence type="inferred from homology"/>
<dbReference type="Pfam" id="PF07819">
    <property type="entry name" value="PGAP1"/>
    <property type="match status" value="1"/>
</dbReference>
<comment type="function">
    <text evidence="1 4">Involved in inositol deacylation of GPI-anchored proteins which plays important roles in the quality control and ER-associated degradation of GPI-anchored proteins.</text>
</comment>
<dbReference type="SUPFAM" id="SSF53474">
    <property type="entry name" value="alpha/beta-Hydrolases"/>
    <property type="match status" value="1"/>
</dbReference>
<dbReference type="InterPro" id="IPR056884">
    <property type="entry name" value="NPHP3-like_N"/>
</dbReference>
<dbReference type="InterPro" id="IPR012908">
    <property type="entry name" value="PGAP1-ab_dom-like"/>
</dbReference>
<dbReference type="InterPro" id="IPR029058">
    <property type="entry name" value="AB_hydrolase_fold"/>
</dbReference>
<dbReference type="PANTHER" id="PTHR10039">
    <property type="entry name" value="AMELOGENIN"/>
    <property type="match status" value="1"/>
</dbReference>
<dbReference type="InterPro" id="IPR054471">
    <property type="entry name" value="GPIID_WHD"/>
</dbReference>
<evidence type="ECO:0000256" key="5">
    <source>
        <dbReference type="SAM" id="MobiDB-lite"/>
    </source>
</evidence>
<evidence type="ECO:0000313" key="10">
    <source>
        <dbReference type="Proteomes" id="UP001275084"/>
    </source>
</evidence>
<keyword evidence="4" id="KW-0472">Membrane</keyword>
<evidence type="ECO:0000256" key="4">
    <source>
        <dbReference type="RuleBase" id="RU365011"/>
    </source>
</evidence>
<evidence type="ECO:0000259" key="7">
    <source>
        <dbReference type="Pfam" id="PF22939"/>
    </source>
</evidence>
<protein>
    <recommendedName>
        <fullName evidence="2 4">GPI inositol-deacylase</fullName>
        <ecNumber evidence="4">3.1.-.-</ecNumber>
    </recommendedName>
</protein>
<dbReference type="InterPro" id="IPR015943">
    <property type="entry name" value="WD40/YVTN_repeat-like_dom_sf"/>
</dbReference>
<reference evidence="9" key="1">
    <citation type="journal article" date="2023" name="Mol. Phylogenet. Evol.">
        <title>Genome-scale phylogeny and comparative genomics of the fungal order Sordariales.</title>
        <authorList>
            <person name="Hensen N."/>
            <person name="Bonometti L."/>
            <person name="Westerberg I."/>
            <person name="Brannstrom I.O."/>
            <person name="Guillou S."/>
            <person name="Cros-Aarteil S."/>
            <person name="Calhoun S."/>
            <person name="Haridas S."/>
            <person name="Kuo A."/>
            <person name="Mondo S."/>
            <person name="Pangilinan J."/>
            <person name="Riley R."/>
            <person name="LaButti K."/>
            <person name="Andreopoulos B."/>
            <person name="Lipzen A."/>
            <person name="Chen C."/>
            <person name="Yan M."/>
            <person name="Daum C."/>
            <person name="Ng V."/>
            <person name="Clum A."/>
            <person name="Steindorff A."/>
            <person name="Ohm R.A."/>
            <person name="Martin F."/>
            <person name="Silar P."/>
            <person name="Natvig D.O."/>
            <person name="Lalanne C."/>
            <person name="Gautier V."/>
            <person name="Ament-Velasquez S.L."/>
            <person name="Kruys A."/>
            <person name="Hutchinson M.I."/>
            <person name="Powell A.J."/>
            <person name="Barry K."/>
            <person name="Miller A.N."/>
            <person name="Grigoriev I.V."/>
            <person name="Debuchy R."/>
            <person name="Gladieux P."/>
            <person name="Hiltunen Thoren M."/>
            <person name="Johannesson H."/>
        </authorList>
    </citation>
    <scope>NUCLEOTIDE SEQUENCE</scope>
    <source>
        <strain evidence="9">CBS 955.72</strain>
    </source>
</reference>
<feature type="domain" description="GPI inositol-deacylase winged helix" evidence="7">
    <location>
        <begin position="656"/>
        <end position="729"/>
    </location>
</feature>
<dbReference type="GO" id="GO:0016788">
    <property type="term" value="F:hydrolase activity, acting on ester bonds"/>
    <property type="evidence" value="ECO:0007669"/>
    <property type="project" value="InterPro"/>
</dbReference>
<dbReference type="GO" id="GO:0005789">
    <property type="term" value="C:endoplasmic reticulum membrane"/>
    <property type="evidence" value="ECO:0007669"/>
    <property type="project" value="UniProtKB-SubCell"/>
</dbReference>
<dbReference type="EMBL" id="JAUIQD010000005">
    <property type="protein sequence ID" value="KAK3349876.1"/>
    <property type="molecule type" value="Genomic_DNA"/>
</dbReference>
<sequence length="1724" mass="188538">MDQIPISRRTTSFAGFLSRAGARKELTRTDTETRPSSISLPATSLGVSDDDKGPLGLETLYEPQPPTNVAADLVFIHGLGGGSRKTWSFSSDPAHFWPRAWLADDNDFAGSVRIHAFGYRADWGGRQSMLNIHDFAQSLLGELQNHQSIRRTSTRIILVGHSMGGCVAKKVYILARQNSAAADIAKRIHSLFFLGTPHRGSDLAAVLENMLVVACGKKPFVADLTPHSAALSAINDAFRHVAPDLRLWSFYETLPVRGRAGIMNKIVVEKHSATLGYHNEECAAMDADHRHVCKFDTPANHNYKILRNALLTAVDMIRADLPASCEATSDFSSIVEHRKPSLPGLPTLSPTEAISCLQVFLGIRDSLEGDLATLQVLRQPGSCRWFTDQSTFVSWRTGAGPAVLWLVGRPAAGKSVLSSHVIDELRRPLHGSYCSYFIFKHAKTGESTLSDCFRSLAFQMAAQDRLVRDALLRLAHDDGLVWDKTDDGSVWRRLFIGCIFKLPPNALQQHFWVVDGVDECVRFNSLFTKKLLAAFPQGLKLFATSRRLEEIERGLAALGPGAAMQVLSEVDTLDDMRLFVDTRLSELGRPERPEDRESMCDKILKKSSGSFLWTRLVLQGFSTAWTSEAMDNVLNEIPADLFELYARMVRSIETDARKMALARPILTWVALASRPLAVEELRCAVRLDVNQTLQNAAKAVPDLCGQLVFVDQDGRVHLIHETAREFLLMAHTFGLKLAVDKKEGHTRLGSVLLQYLTGAVMKPSQQTKTHRGNGWNSRAFAKHPAAEPSPVDTSLLSYASNFFSEHVYRATSASDTLMGDLCAFFKARNVLSWIELIARSGDLIKVTQTAVNLREYHDRRLKYVPPTDPSIRLVDGWVTDLIRVAAKFCTQLLACPSSIHHLIPPLCPSDSIIFRTFVARNAGLRPASSATTLIVKGLPSGSWDDCLIRMDFEKGQATAISHGDHFFAIGLSTGRIWLYDAGSVQSIRKIEHPERVKILQFSPDDVYLASSGAKQLAIWEPKVGVMVHSFQLRSPPLAITFLGTQEVLCGFQSSEMTKWNMATTDEDSVSLRDIDLNNQDDYASPVSKGVVPTQPPSRAAFLTRDDGVLLAIGYRSHPVLVWDALELQLVGVCQVDENPNGVNDMVFNPNPEIPVLVVSSQHGDLCVFDYITMELQHRKLDAFASSLACSADGRSLIAGGNQGLIEVFEFERAHDGTSTTLTLIYRTQHPLDGLIRGISFSPDGRRFLDVHNQQGRVWAPAALVRKIDSELESELGSEAVDAPTFAQNSSAGMIDIMGDLKVTSPLVVSTDSDFILAGKSNGDVVLFSTVDAQQVGVLYGHGRGSSVASVTLCASQGLVASADDSGRVLVVHVGLLSKSGLGQHRVILDQRFGDVVTQVLLNLAADRVLVCGRYAERSWEITTEESLITDTGSKSSGTTDPEPNPLLRGSSMGPAFRSIFQHPTNSAWYVAVMADVARVYSWADTAELTSSEGIRLERELSVDELGGLTPSYHVGPRFVIEHFRASNSSSSHVSLWPATAFDPFQPSNPVRPSTEPTLNDIGPSMFKVLGVMGVSTVVFLNVDFWICSVELQTVAVATRPARHASIPPNGIDASERAPPSPLTTLSQKRPSVAATRVQRHFFALNEWRTGLGDIFGVLISTSSTGSRAMGGSGSGDAVAFSNKNGIVVIKGGLGFRESIATEISTGFNPRRYDSDSHSHTSDLT</sequence>
<dbReference type="SUPFAM" id="SSF52540">
    <property type="entry name" value="P-loop containing nucleoside triphosphate hydrolases"/>
    <property type="match status" value="1"/>
</dbReference>
<dbReference type="Pfam" id="PF24883">
    <property type="entry name" value="NPHP3_N"/>
    <property type="match status" value="1"/>
</dbReference>
<evidence type="ECO:0000313" key="9">
    <source>
        <dbReference type="EMBL" id="KAK3349876.1"/>
    </source>
</evidence>
<feature type="compositionally biased region" description="Basic and acidic residues" evidence="5">
    <location>
        <begin position="24"/>
        <end position="33"/>
    </location>
</feature>
<feature type="region of interest" description="Disordered" evidence="5">
    <location>
        <begin position="1426"/>
        <end position="1446"/>
    </location>
</feature>
<keyword evidence="4" id="KW-0653">Protein transport</keyword>
<comment type="caution">
    <text evidence="9">The sequence shown here is derived from an EMBL/GenBank/DDBJ whole genome shotgun (WGS) entry which is preliminary data.</text>
</comment>
<keyword evidence="4" id="KW-0813">Transport</keyword>
<organism evidence="9 10">
    <name type="scientific">Lasiosphaeria hispida</name>
    <dbReference type="NCBI Taxonomy" id="260671"/>
    <lineage>
        <taxon>Eukaryota</taxon>
        <taxon>Fungi</taxon>
        <taxon>Dikarya</taxon>
        <taxon>Ascomycota</taxon>
        <taxon>Pezizomycotina</taxon>
        <taxon>Sordariomycetes</taxon>
        <taxon>Sordariomycetidae</taxon>
        <taxon>Sordariales</taxon>
        <taxon>Lasiosphaeriaceae</taxon>
        <taxon>Lasiosphaeria</taxon>
    </lineage>
</organism>
<evidence type="ECO:0000259" key="8">
    <source>
        <dbReference type="Pfam" id="PF24883"/>
    </source>
</evidence>
<dbReference type="PANTHER" id="PTHR10039:SF16">
    <property type="entry name" value="GPI INOSITOL-DEACYLASE"/>
    <property type="match status" value="1"/>
</dbReference>
<dbReference type="GO" id="GO:0015031">
    <property type="term" value="P:protein transport"/>
    <property type="evidence" value="ECO:0007669"/>
    <property type="project" value="UniProtKB-KW"/>
</dbReference>
<dbReference type="SUPFAM" id="SSF50978">
    <property type="entry name" value="WD40 repeat-like"/>
    <property type="match status" value="2"/>
</dbReference>
<evidence type="ECO:0000256" key="2">
    <source>
        <dbReference type="ARBA" id="ARBA00015856"/>
    </source>
</evidence>
<feature type="domain" description="GPI inositol-deacylase PGAP1-like alpha/beta" evidence="6">
    <location>
        <begin position="73"/>
        <end position="203"/>
    </location>
</feature>
<dbReference type="InterPro" id="IPR036322">
    <property type="entry name" value="WD40_repeat_dom_sf"/>
</dbReference>
<dbReference type="Gene3D" id="2.130.10.10">
    <property type="entry name" value="YVTN repeat-like/Quinoprotein amine dehydrogenase"/>
    <property type="match status" value="3"/>
</dbReference>
<feature type="compositionally biased region" description="Low complexity" evidence="5">
    <location>
        <begin position="1429"/>
        <end position="1440"/>
    </location>
</feature>
<comment type="similarity">
    <text evidence="4">Belongs to the GPI inositol-deacylase family.</text>
</comment>
<comment type="subcellular location">
    <subcellularLocation>
        <location evidence="4">Endoplasmic reticulum membrane</location>
    </subcellularLocation>
</comment>
<keyword evidence="4" id="KW-0256">Endoplasmic reticulum</keyword>
<feature type="region of interest" description="Disordered" evidence="5">
    <location>
        <begin position="1605"/>
        <end position="1631"/>
    </location>
</feature>
<dbReference type="SMART" id="SM00320">
    <property type="entry name" value="WD40"/>
    <property type="match status" value="4"/>
</dbReference>
<dbReference type="Proteomes" id="UP001275084">
    <property type="component" value="Unassembled WGS sequence"/>
</dbReference>
<evidence type="ECO:0000256" key="3">
    <source>
        <dbReference type="ARBA" id="ARBA00022737"/>
    </source>
</evidence>
<dbReference type="InterPro" id="IPR027417">
    <property type="entry name" value="P-loop_NTPase"/>
</dbReference>
<keyword evidence="10" id="KW-1185">Reference proteome</keyword>
<keyword evidence="3" id="KW-0677">Repeat</keyword>
<feature type="domain" description="Nephrocystin 3-like N-terminal" evidence="8">
    <location>
        <begin position="381"/>
        <end position="546"/>
    </location>
</feature>
<dbReference type="InterPro" id="IPR001680">
    <property type="entry name" value="WD40_rpt"/>
</dbReference>
<dbReference type="EC" id="3.1.-.-" evidence="4"/>
<evidence type="ECO:0000259" key="6">
    <source>
        <dbReference type="Pfam" id="PF07819"/>
    </source>
</evidence>
<feature type="region of interest" description="Disordered" evidence="5">
    <location>
        <begin position="24"/>
        <end position="56"/>
    </location>
</feature>
<gene>
    <name evidence="9" type="ORF">B0T25DRAFT_582714</name>
</gene>
<feature type="compositionally biased region" description="Polar residues" evidence="5">
    <location>
        <begin position="34"/>
        <end position="46"/>
    </location>
</feature>
<reference evidence="9" key="2">
    <citation type="submission" date="2023-06" db="EMBL/GenBank/DDBJ databases">
        <authorList>
            <consortium name="Lawrence Berkeley National Laboratory"/>
            <person name="Haridas S."/>
            <person name="Hensen N."/>
            <person name="Bonometti L."/>
            <person name="Westerberg I."/>
            <person name="Brannstrom I.O."/>
            <person name="Guillou S."/>
            <person name="Cros-Aarteil S."/>
            <person name="Calhoun S."/>
            <person name="Kuo A."/>
            <person name="Mondo S."/>
            <person name="Pangilinan J."/>
            <person name="Riley R."/>
            <person name="Labutti K."/>
            <person name="Andreopoulos B."/>
            <person name="Lipzen A."/>
            <person name="Chen C."/>
            <person name="Yanf M."/>
            <person name="Daum C."/>
            <person name="Ng V."/>
            <person name="Clum A."/>
            <person name="Steindorff A."/>
            <person name="Ohm R."/>
            <person name="Martin F."/>
            <person name="Silar P."/>
            <person name="Natvig D."/>
            <person name="Lalanne C."/>
            <person name="Gautier V."/>
            <person name="Ament-Velasquez S.L."/>
            <person name="Kruys A."/>
            <person name="Hutchinson M.I."/>
            <person name="Powell A.J."/>
            <person name="Barry K."/>
            <person name="Miller A.N."/>
            <person name="Grigoriev I.V."/>
            <person name="Debuchy R."/>
            <person name="Gladieux P."/>
            <person name="Thoren M.H."/>
            <person name="Johannesson H."/>
        </authorList>
    </citation>
    <scope>NUCLEOTIDE SEQUENCE</scope>
    <source>
        <strain evidence="9">CBS 955.72</strain>
    </source>
</reference>
<accession>A0AAJ0HFY2</accession>
<dbReference type="Pfam" id="PF22939">
    <property type="entry name" value="WHD_GPIID"/>
    <property type="match status" value="1"/>
</dbReference>
<dbReference type="Gene3D" id="3.40.50.1820">
    <property type="entry name" value="alpha/beta hydrolase"/>
    <property type="match status" value="1"/>
</dbReference>